<gene>
    <name evidence="4" type="ORF">STRIP9103_05248</name>
</gene>
<dbReference type="InterPro" id="IPR027417">
    <property type="entry name" value="P-loop_NTPase"/>
</dbReference>
<dbReference type="Gene3D" id="2.130.10.10">
    <property type="entry name" value="YVTN repeat-like/Quinoprotein amine dehydrogenase"/>
    <property type="match status" value="2"/>
</dbReference>
<dbReference type="PROSITE" id="PS50082">
    <property type="entry name" value="WD_REPEATS_2"/>
    <property type="match status" value="1"/>
</dbReference>
<dbReference type="InterPro" id="IPR049052">
    <property type="entry name" value="nSTAND1"/>
</dbReference>
<evidence type="ECO:0000259" key="3">
    <source>
        <dbReference type="Pfam" id="PF20703"/>
    </source>
</evidence>
<protein>
    <recommendedName>
        <fullName evidence="3">Novel STAND NTPase 1 domain-containing protein</fullName>
    </recommendedName>
</protein>
<dbReference type="PATRIC" id="fig|698759.3.peg.4189"/>
<evidence type="ECO:0000313" key="5">
    <source>
        <dbReference type="Proteomes" id="UP000010411"/>
    </source>
</evidence>
<dbReference type="InterPro" id="IPR009003">
    <property type="entry name" value="Peptidase_S1_PA"/>
</dbReference>
<name>L1KXX8_9ACTN</name>
<evidence type="ECO:0000313" key="4">
    <source>
        <dbReference type="EMBL" id="EKX65208.1"/>
    </source>
</evidence>
<proteinExistence type="predicted"/>
<dbReference type="InterPro" id="IPR015943">
    <property type="entry name" value="WD40/YVTN_repeat-like_dom_sf"/>
</dbReference>
<dbReference type="SUPFAM" id="SSF50494">
    <property type="entry name" value="Trypsin-like serine proteases"/>
    <property type="match status" value="1"/>
</dbReference>
<organism evidence="4 5">
    <name type="scientific">Streptomyces ipomoeae 91-03</name>
    <dbReference type="NCBI Taxonomy" id="698759"/>
    <lineage>
        <taxon>Bacteria</taxon>
        <taxon>Bacillati</taxon>
        <taxon>Actinomycetota</taxon>
        <taxon>Actinomycetes</taxon>
        <taxon>Kitasatosporales</taxon>
        <taxon>Streptomycetaceae</taxon>
        <taxon>Streptomyces</taxon>
    </lineage>
</organism>
<evidence type="ECO:0000256" key="1">
    <source>
        <dbReference type="PROSITE-ProRule" id="PRU00221"/>
    </source>
</evidence>
<feature type="compositionally biased region" description="Pro residues" evidence="2">
    <location>
        <begin position="1390"/>
        <end position="1401"/>
    </location>
</feature>
<dbReference type="Proteomes" id="UP000010411">
    <property type="component" value="Unassembled WGS sequence"/>
</dbReference>
<keyword evidence="5" id="KW-1185">Reference proteome</keyword>
<dbReference type="EMBL" id="AEJC01000303">
    <property type="protein sequence ID" value="EKX65208.1"/>
    <property type="molecule type" value="Genomic_DNA"/>
</dbReference>
<dbReference type="Pfam" id="PF20703">
    <property type="entry name" value="nSTAND1"/>
    <property type="match status" value="1"/>
</dbReference>
<dbReference type="SUPFAM" id="SSF51004">
    <property type="entry name" value="C-terminal (heme d1) domain of cytochrome cd1-nitrite reductase"/>
    <property type="match status" value="1"/>
</dbReference>
<dbReference type="Gene3D" id="3.40.50.300">
    <property type="entry name" value="P-loop containing nucleotide triphosphate hydrolases"/>
    <property type="match status" value="1"/>
</dbReference>
<feature type="repeat" description="WD" evidence="1">
    <location>
        <begin position="1264"/>
        <end position="1295"/>
    </location>
</feature>
<dbReference type="SUPFAM" id="SSF52540">
    <property type="entry name" value="P-loop containing nucleoside triphosphate hydrolases"/>
    <property type="match status" value="1"/>
</dbReference>
<accession>L1KXX8</accession>
<dbReference type="InterPro" id="IPR011048">
    <property type="entry name" value="Haem_d1_sf"/>
</dbReference>
<feature type="domain" description="Novel STAND NTPase 1" evidence="3">
    <location>
        <begin position="214"/>
        <end position="626"/>
    </location>
</feature>
<sequence>MLLLRGEAALESGLVRIRGADEVAGAGFLVAADIICTCAHVVADALGLPRDTMAAPSEAVQVEFPLVRDADGGIPARRARVVSWQPVLEDDSGDVTLLRLDAPVPHARPVPLVDGTSVWGHSFRAYGFPGGGDHGVWATGMLRSVQGAGWVQMDTGPGGPRVTNGYSGAAVWDDVQGGVVGLAVAAGRGDLAGTAFLVPSVALVDEEVLRPTCPFRGLDVFEEEDTEFFHGREEDTERLAASIAERPLTVIVGPSGSGKSSLIRAGLLPRLRADGMGVTVLRPVPGTPPETLLAHAVVPVLEPGVGEVDRLSKAGELARLLGGGSGSPARAAEQAGADRGRTPQAIAALRASLEERAGQGGHLIVVDQLEEYVGAEPSAARTLLSLLLALTESPGAGRGLRIVTTARQESLDVLLTSRTSGSLSDAVVFLAPLDAENLYRAVTGPVDAVPGLWLEPGLAERIVEDAADERGRMPLVEFTLTRLWERRERFMLTHAAYDELGGVAGTLVGYADDAYGTHVPAAEEAVARRLFVQLARPDDRGGYTRRAVPVTQLDPAAAALARRLARGRLVVIGHTTEGTQIVDLAHEALTGLWPRLSAWLDDSRSFRQWQEQLRADMARWEATTREVGALQRGRTLAVSVEWLQQRPAEMTADERAYIEAGRRYAQRMVRRLLAGAALLTALLVVAGTLGVITWNTSRNLESQLRTLASRALAEESGSRQAREPGTAVQLALAAWHADQTPQAREALLAQYVRAQYARGLHTGLWRGRVQDLDATPDGRILAVRSKPDSGDSYEVSIVTGVLDGTPRHYTLKGVPKTALRGVISRDGRHYAAVMPDGTVRLWRLDGEGSEPTRLGERLTSEHEGVRDGVSAGLDFSADGSRLLRLLDIHTPGGEGAKPRAFLDVWDLDSLKPLPVADTVVSTAGDQSVRFGEDADTVEVTTRLSEDARTPNGTVLRDLRTGRVLRKIPADDASGVWLSSDATGAYGFDTTEITEFGYAELILGRRDTDDTFATRLPLDDEPGYEGPKLAVARSKEGALTVLSPVGNTLVVAYAPAAPRPDSGEEIDPPVLSPDGDRGARLTERGLQVVDLVRGGTTVGKLPTGGGGGSLVWTRDGKYVVLARERGSHLHVYDADALSNRVDVPLDAGRETGEEEGLIGMVEPLSDGDIAVLTQSGTLLRVDPERGAQTGEPLTVDRSPRGQTFPPVRSQILGRPSHPGQVAVVTPDDGEKGTIQIWDLRTRTRTLTLKGDEVGWAFDGDDASNLAFSPDGRYLAMAYNDGRLHRWDLEEKPRVRTPVAIPTSDSVVAVTNSGVMVTADVDRYELWAADGKRMGVIPSRVGSRAVLRDTQLIVVAEGRRSAFELSADTWLSHLCEHVGRAFTDEEREHLPPGTPSEPPCTGA</sequence>
<feature type="region of interest" description="Disordered" evidence="2">
    <location>
        <begin position="322"/>
        <end position="341"/>
    </location>
</feature>
<keyword evidence="1" id="KW-0853">WD repeat</keyword>
<dbReference type="SUPFAM" id="SSF82171">
    <property type="entry name" value="DPP6 N-terminal domain-like"/>
    <property type="match status" value="1"/>
</dbReference>
<feature type="region of interest" description="Disordered" evidence="2">
    <location>
        <begin position="1382"/>
        <end position="1401"/>
    </location>
</feature>
<dbReference type="SMART" id="SM00320">
    <property type="entry name" value="WD40"/>
    <property type="match status" value="2"/>
</dbReference>
<dbReference type="InterPro" id="IPR001680">
    <property type="entry name" value="WD40_rpt"/>
</dbReference>
<dbReference type="Gene3D" id="2.40.10.120">
    <property type="match status" value="1"/>
</dbReference>
<evidence type="ECO:0000256" key="2">
    <source>
        <dbReference type="SAM" id="MobiDB-lite"/>
    </source>
</evidence>
<comment type="caution">
    <text evidence="4">The sequence shown here is derived from an EMBL/GenBank/DDBJ whole genome shotgun (WGS) entry which is preliminary data.</text>
</comment>
<reference evidence="4" key="1">
    <citation type="submission" date="2012-11" db="EMBL/GenBank/DDBJ databases">
        <authorList>
            <person name="Huguet-Tapia J.C."/>
            <person name="Durkin A.S."/>
            <person name="Pettis G.S."/>
            <person name="Badger J.H."/>
        </authorList>
    </citation>
    <scope>NUCLEOTIDE SEQUENCE [LARGE SCALE GENOMIC DNA]</scope>
    <source>
        <strain evidence="4">91-03</strain>
    </source>
</reference>